<protein>
    <submittedName>
        <fullName evidence="1">Uncharacterized protein</fullName>
    </submittedName>
</protein>
<reference evidence="1 2" key="1">
    <citation type="submission" date="2023-06" db="EMBL/GenBank/DDBJ databases">
        <title>Azospirillum isscasensis sp.nov, a bacterium isolated from rhizosphere soil of rice.</title>
        <authorList>
            <person name="Wang H."/>
        </authorList>
    </citation>
    <scope>NUCLEOTIDE SEQUENCE [LARGE SCALE GENOMIC DNA]</scope>
    <source>
        <strain evidence="1 2">C340-1</strain>
    </source>
</reference>
<comment type="caution">
    <text evidence="1">The sequence shown here is derived from an EMBL/GenBank/DDBJ whole genome shotgun (WGS) entry which is preliminary data.</text>
</comment>
<keyword evidence="2" id="KW-1185">Reference proteome</keyword>
<proteinExistence type="predicted"/>
<feature type="non-terminal residue" evidence="1">
    <location>
        <position position="1"/>
    </location>
</feature>
<dbReference type="Proteomes" id="UP001227317">
    <property type="component" value="Unassembled WGS sequence"/>
</dbReference>
<organism evidence="1 2">
    <name type="scientific">Azospirillum isscasi</name>
    <dbReference type="NCBI Taxonomy" id="3053926"/>
    <lineage>
        <taxon>Bacteria</taxon>
        <taxon>Pseudomonadati</taxon>
        <taxon>Pseudomonadota</taxon>
        <taxon>Alphaproteobacteria</taxon>
        <taxon>Rhodospirillales</taxon>
        <taxon>Azospirillaceae</taxon>
        <taxon>Azospirillum</taxon>
    </lineage>
</organism>
<accession>A0ABU0WSU3</accession>
<gene>
    <name evidence="1" type="ORF">QSG27_28230</name>
</gene>
<dbReference type="Gene3D" id="3.40.50.2000">
    <property type="entry name" value="Glycogen Phosphorylase B"/>
    <property type="match status" value="1"/>
</dbReference>
<name>A0ABU0WSU3_9PROT</name>
<evidence type="ECO:0000313" key="1">
    <source>
        <dbReference type="EMBL" id="MDQ2106609.1"/>
    </source>
</evidence>
<sequence>ARGGPALFLVGGEAAGGAAARIAGEAGAACVNAVGRLSFDGLCALLRRCDLFVGSGAPAEDIAVAAMLPMVGTGPGHGDPTADAVENAISAWLAGRAR</sequence>
<dbReference type="EMBL" id="JAUJFI010000290">
    <property type="protein sequence ID" value="MDQ2106609.1"/>
    <property type="molecule type" value="Genomic_DNA"/>
</dbReference>
<dbReference type="SUPFAM" id="SSF53756">
    <property type="entry name" value="UDP-Glycosyltransferase/glycogen phosphorylase"/>
    <property type="match status" value="1"/>
</dbReference>
<evidence type="ECO:0000313" key="2">
    <source>
        <dbReference type="Proteomes" id="UP001227317"/>
    </source>
</evidence>